<gene>
    <name evidence="3" type="ORF">HNQ92_001850</name>
</gene>
<dbReference type="AlphaFoldDB" id="A0A840TJX7"/>
<accession>A0A840TJX7</accession>
<dbReference type="InterPro" id="IPR025665">
    <property type="entry name" value="Beta-barrel_OMP_2"/>
</dbReference>
<protein>
    <recommendedName>
        <fullName evidence="2">Outer membrane protein beta-barrel domain-containing protein</fullName>
    </recommendedName>
</protein>
<keyword evidence="4" id="KW-1185">Reference proteome</keyword>
<evidence type="ECO:0000313" key="3">
    <source>
        <dbReference type="EMBL" id="MBB5283724.1"/>
    </source>
</evidence>
<evidence type="ECO:0000259" key="2">
    <source>
        <dbReference type="Pfam" id="PF13568"/>
    </source>
</evidence>
<dbReference type="Proteomes" id="UP000557307">
    <property type="component" value="Unassembled WGS sequence"/>
</dbReference>
<reference evidence="3 4" key="1">
    <citation type="submission" date="2020-08" db="EMBL/GenBank/DDBJ databases">
        <title>Genomic Encyclopedia of Type Strains, Phase IV (KMG-IV): sequencing the most valuable type-strain genomes for metagenomic binning, comparative biology and taxonomic classification.</title>
        <authorList>
            <person name="Goeker M."/>
        </authorList>
    </citation>
    <scope>NUCLEOTIDE SEQUENCE [LARGE SCALE GENOMIC DNA]</scope>
    <source>
        <strain evidence="3 4">DSM 105074</strain>
    </source>
</reference>
<keyword evidence="1" id="KW-0732">Signal</keyword>
<evidence type="ECO:0000256" key="1">
    <source>
        <dbReference type="SAM" id="SignalP"/>
    </source>
</evidence>
<feature type="signal peptide" evidence="1">
    <location>
        <begin position="1"/>
        <end position="22"/>
    </location>
</feature>
<comment type="caution">
    <text evidence="3">The sequence shown here is derived from an EMBL/GenBank/DDBJ whole genome shotgun (WGS) entry which is preliminary data.</text>
</comment>
<sequence length="212" mass="23584">MIKNLYFLFLGSLWVLAGSVRAQPGTQPPSNFVGVRLGVLSSTYHSPGMPTLAFPAPPNWKWQAGLLFDLFIHRHYNARLELAYVNKGADITFKNDLAQVRSVSRLRYLQANLMPLILKPGFPKLNPYLGVGGYFSSLLRGDWKYGTPGGTLQPDPVTAEMLRNNVDYGLALSVGLYIRHFPVLELRGEWGLADLMPPHGLKNKSTALLITF</sequence>
<organism evidence="3 4">
    <name type="scientific">Rhabdobacter roseus</name>
    <dbReference type="NCBI Taxonomy" id="1655419"/>
    <lineage>
        <taxon>Bacteria</taxon>
        <taxon>Pseudomonadati</taxon>
        <taxon>Bacteroidota</taxon>
        <taxon>Cytophagia</taxon>
        <taxon>Cytophagales</taxon>
        <taxon>Cytophagaceae</taxon>
        <taxon>Rhabdobacter</taxon>
    </lineage>
</organism>
<dbReference type="Pfam" id="PF13568">
    <property type="entry name" value="OMP_b-brl_2"/>
    <property type="match status" value="1"/>
</dbReference>
<name>A0A840TJX7_9BACT</name>
<evidence type="ECO:0000313" key="4">
    <source>
        <dbReference type="Proteomes" id="UP000557307"/>
    </source>
</evidence>
<proteinExistence type="predicted"/>
<feature type="chain" id="PRO_5032823419" description="Outer membrane protein beta-barrel domain-containing protein" evidence="1">
    <location>
        <begin position="23"/>
        <end position="212"/>
    </location>
</feature>
<dbReference type="EMBL" id="JACHGF010000002">
    <property type="protein sequence ID" value="MBB5283724.1"/>
    <property type="molecule type" value="Genomic_DNA"/>
</dbReference>
<feature type="domain" description="Outer membrane protein beta-barrel" evidence="2">
    <location>
        <begin position="31"/>
        <end position="195"/>
    </location>
</feature>
<dbReference type="RefSeq" id="WP_184173366.1">
    <property type="nucleotide sequence ID" value="NZ_JACHGF010000002.1"/>
</dbReference>